<gene>
    <name evidence="2" type="ORF">Sfulv_61600</name>
</gene>
<evidence type="ECO:0000313" key="3">
    <source>
        <dbReference type="Proteomes" id="UP000498980"/>
    </source>
</evidence>
<dbReference type="EMBL" id="BLWC01000001">
    <property type="protein sequence ID" value="GFN01350.1"/>
    <property type="molecule type" value="Genomic_DNA"/>
</dbReference>
<evidence type="ECO:0000313" key="2">
    <source>
        <dbReference type="EMBL" id="GFN01350.1"/>
    </source>
</evidence>
<dbReference type="Proteomes" id="UP000498980">
    <property type="component" value="Unassembled WGS sequence"/>
</dbReference>
<sequence>MVVHGEAADDQGDAGPPQQGQTFTANKHGQYGRDSGFSQGEGGRGARRNVRQAPAEQAVAEEHGA</sequence>
<feature type="region of interest" description="Disordered" evidence="1">
    <location>
        <begin position="1"/>
        <end position="65"/>
    </location>
</feature>
<reference evidence="2 3" key="1">
    <citation type="submission" date="2020-05" db="EMBL/GenBank/DDBJ databases">
        <title>Whole genome shotgun sequence of Streptomyces fulvorobeus NBRC 15897.</title>
        <authorList>
            <person name="Komaki H."/>
            <person name="Tamura T."/>
        </authorList>
    </citation>
    <scope>NUCLEOTIDE SEQUENCE [LARGE SCALE GENOMIC DNA]</scope>
    <source>
        <strain evidence="2 3">NBRC 15897</strain>
    </source>
</reference>
<proteinExistence type="predicted"/>
<accession>A0A7J0CFS4</accession>
<organism evidence="2 3">
    <name type="scientific">Streptomyces fulvorobeus</name>
    <dbReference type="NCBI Taxonomy" id="284028"/>
    <lineage>
        <taxon>Bacteria</taxon>
        <taxon>Bacillati</taxon>
        <taxon>Actinomycetota</taxon>
        <taxon>Actinomycetes</taxon>
        <taxon>Kitasatosporales</taxon>
        <taxon>Streptomycetaceae</taxon>
        <taxon>Streptomyces</taxon>
    </lineage>
</organism>
<comment type="caution">
    <text evidence="2">The sequence shown here is derived from an EMBL/GenBank/DDBJ whole genome shotgun (WGS) entry which is preliminary data.</text>
</comment>
<name>A0A7J0CFS4_9ACTN</name>
<dbReference type="AlphaFoldDB" id="A0A7J0CFS4"/>
<protein>
    <submittedName>
        <fullName evidence="2">Uncharacterized protein</fullName>
    </submittedName>
</protein>
<evidence type="ECO:0000256" key="1">
    <source>
        <dbReference type="SAM" id="MobiDB-lite"/>
    </source>
</evidence>
<keyword evidence="3" id="KW-1185">Reference proteome</keyword>